<dbReference type="InterPro" id="IPR007110">
    <property type="entry name" value="Ig-like_dom"/>
</dbReference>
<accession>A0A8B6H5H8</accession>
<sequence>MFKQHLKNQTSVEGSFTIFVCETEEENSDVNWFKDGVKMVDGNKKIKMETELGHIFKLTIKRTSLLDSGKYRISVNRVSSEAALAVRALYKRPLKNKTNVEGNNTIFECETETESDDVGWLKDGVNMVDDTEKIKTEIVLGRIFKLTIKCTSLLDIGKYSVHVNGILSEAALDVKALFKEPLRNKTSLESEDTVFECKTEKEDSDVKWFKDGDCIIDRNDKITMKILPGYIYQLTVHHTSLQDRGKYTIQKNGIRCDATLDVTALFKRQLSNVTIMEGLDMQFECETEDKNNDVDWFKDDLLISSTSINIKMETLPGHIYRLVISPATLQDNGRYRIEKNGICSEAVLDVKEMPETIKQMSEDDRREFLKATKSGTQKRYNIRVLIVGENSVGKTCLLRRLLNEPIDDVQSTDGLDIERRKCQVDVETGEWHFSTCK</sequence>
<evidence type="ECO:0000313" key="6">
    <source>
        <dbReference type="EMBL" id="VDI74010.1"/>
    </source>
</evidence>
<dbReference type="SUPFAM" id="SSF52540">
    <property type="entry name" value="P-loop containing nucleoside triphosphate hydrolases"/>
    <property type="match status" value="1"/>
</dbReference>
<dbReference type="PANTHER" id="PTHR35971">
    <property type="entry name" value="SI:DKEY-31G6.6"/>
    <property type="match status" value="1"/>
</dbReference>
<dbReference type="InterPro" id="IPR052385">
    <property type="entry name" value="Obscurin/Obscurin-like_Reg"/>
</dbReference>
<dbReference type="InterPro" id="IPR013098">
    <property type="entry name" value="Ig_I-set"/>
</dbReference>
<name>A0A8B6H5H8_MYTGA</name>
<evidence type="ECO:0000256" key="2">
    <source>
        <dbReference type="ARBA" id="ARBA00022490"/>
    </source>
</evidence>
<evidence type="ECO:0000259" key="5">
    <source>
        <dbReference type="PROSITE" id="PS50835"/>
    </source>
</evidence>
<comment type="caution">
    <text evidence="6">The sequence shown here is derived from an EMBL/GenBank/DDBJ whole genome shotgun (WGS) entry which is preliminary data.</text>
</comment>
<dbReference type="InterPro" id="IPR013783">
    <property type="entry name" value="Ig-like_fold"/>
</dbReference>
<dbReference type="OrthoDB" id="6141271at2759"/>
<keyword evidence="7" id="KW-1185">Reference proteome</keyword>
<dbReference type="InterPro" id="IPR027417">
    <property type="entry name" value="P-loop_NTPase"/>
</dbReference>
<evidence type="ECO:0000256" key="1">
    <source>
        <dbReference type="ARBA" id="ARBA00004496"/>
    </source>
</evidence>
<keyword evidence="4" id="KW-1015">Disulfide bond</keyword>
<proteinExistence type="predicted"/>
<dbReference type="InterPro" id="IPR036179">
    <property type="entry name" value="Ig-like_dom_sf"/>
</dbReference>
<dbReference type="GO" id="GO:0005737">
    <property type="term" value="C:cytoplasm"/>
    <property type="evidence" value="ECO:0007669"/>
    <property type="project" value="UniProtKB-SubCell"/>
</dbReference>
<keyword evidence="3" id="KW-0597">Phosphoprotein</keyword>
<dbReference type="InterPro" id="IPR003599">
    <property type="entry name" value="Ig_sub"/>
</dbReference>
<dbReference type="CDD" id="cd00096">
    <property type="entry name" value="Ig"/>
    <property type="match status" value="1"/>
</dbReference>
<feature type="domain" description="Ig-like" evidence="5">
    <location>
        <begin position="1"/>
        <end position="85"/>
    </location>
</feature>
<protein>
    <submittedName>
        <fullName evidence="6">Obscurin-like protein 1</fullName>
    </submittedName>
</protein>
<dbReference type="PROSITE" id="PS50835">
    <property type="entry name" value="IG_LIKE"/>
    <property type="match status" value="1"/>
</dbReference>
<dbReference type="PANTHER" id="PTHR35971:SF5">
    <property type="entry name" value="OBSCURIN LIKE CYTOSKELETAL ADAPTOR 1"/>
    <property type="match status" value="1"/>
</dbReference>
<dbReference type="EMBL" id="UYJE01009493">
    <property type="protein sequence ID" value="VDI74010.1"/>
    <property type="molecule type" value="Genomic_DNA"/>
</dbReference>
<dbReference type="SUPFAM" id="SSF48726">
    <property type="entry name" value="Immunoglobulin"/>
    <property type="match status" value="4"/>
</dbReference>
<evidence type="ECO:0000256" key="4">
    <source>
        <dbReference type="ARBA" id="ARBA00023157"/>
    </source>
</evidence>
<keyword evidence="2" id="KW-0963">Cytoplasm</keyword>
<dbReference type="Pfam" id="PF07679">
    <property type="entry name" value="I-set"/>
    <property type="match status" value="3"/>
</dbReference>
<reference evidence="6" key="1">
    <citation type="submission" date="2018-11" db="EMBL/GenBank/DDBJ databases">
        <authorList>
            <person name="Alioto T."/>
            <person name="Alioto T."/>
        </authorList>
    </citation>
    <scope>NUCLEOTIDE SEQUENCE</scope>
</reference>
<evidence type="ECO:0000256" key="3">
    <source>
        <dbReference type="ARBA" id="ARBA00022553"/>
    </source>
</evidence>
<dbReference type="SMART" id="SM00409">
    <property type="entry name" value="IG"/>
    <property type="match status" value="3"/>
</dbReference>
<evidence type="ECO:0000313" key="7">
    <source>
        <dbReference type="Proteomes" id="UP000596742"/>
    </source>
</evidence>
<dbReference type="AlphaFoldDB" id="A0A8B6H5H8"/>
<organism evidence="6 7">
    <name type="scientific">Mytilus galloprovincialis</name>
    <name type="common">Mediterranean mussel</name>
    <dbReference type="NCBI Taxonomy" id="29158"/>
    <lineage>
        <taxon>Eukaryota</taxon>
        <taxon>Metazoa</taxon>
        <taxon>Spiralia</taxon>
        <taxon>Lophotrochozoa</taxon>
        <taxon>Mollusca</taxon>
        <taxon>Bivalvia</taxon>
        <taxon>Autobranchia</taxon>
        <taxon>Pteriomorphia</taxon>
        <taxon>Mytilida</taxon>
        <taxon>Mytiloidea</taxon>
        <taxon>Mytilidae</taxon>
        <taxon>Mytilinae</taxon>
        <taxon>Mytilus</taxon>
    </lineage>
</organism>
<dbReference type="Proteomes" id="UP000596742">
    <property type="component" value="Unassembled WGS sequence"/>
</dbReference>
<dbReference type="Gene3D" id="2.60.40.10">
    <property type="entry name" value="Immunoglobulins"/>
    <property type="match status" value="4"/>
</dbReference>
<dbReference type="Gene3D" id="3.40.50.300">
    <property type="entry name" value="P-loop containing nucleotide triphosphate hydrolases"/>
    <property type="match status" value="1"/>
</dbReference>
<gene>
    <name evidence="6" type="ORF">MGAL_10B091070</name>
</gene>
<comment type="subcellular location">
    <subcellularLocation>
        <location evidence="1">Cytoplasm</location>
    </subcellularLocation>
</comment>